<evidence type="ECO:0000313" key="2">
    <source>
        <dbReference type="Proteomes" id="UP000006100"/>
    </source>
</evidence>
<dbReference type="KEGG" id="nir:NSED_05250"/>
<keyword evidence="2" id="KW-1185">Reference proteome</keyword>
<dbReference type="STRING" id="1229909.NSED_05250"/>
<protein>
    <submittedName>
        <fullName evidence="1">Uncharacterized protein</fullName>
    </submittedName>
</protein>
<dbReference type="OrthoDB" id="1209at2157"/>
<sequence length="68" mass="7820">MIIGKISENDKKIEIQAEIHCTNCGKKVPGGLKTGEKFSKTNQFKIELEEFMENYLCGICRDKKRVKK</sequence>
<dbReference type="RefSeq" id="WP_014965225.1">
    <property type="nucleotide sequence ID" value="NC_018656.1"/>
</dbReference>
<dbReference type="EMBL" id="CP003843">
    <property type="protein sequence ID" value="AFS82854.1"/>
    <property type="molecule type" value="Genomic_DNA"/>
</dbReference>
<evidence type="ECO:0000313" key="1">
    <source>
        <dbReference type="EMBL" id="AFS82854.1"/>
    </source>
</evidence>
<dbReference type="HOGENOM" id="CLU_191136_0_0_2"/>
<organism evidence="1 2">
    <name type="scientific">Candidatus Nitrosopumilus sediminis</name>
    <dbReference type="NCBI Taxonomy" id="1229909"/>
    <lineage>
        <taxon>Archaea</taxon>
        <taxon>Nitrososphaerota</taxon>
        <taxon>Nitrososphaeria</taxon>
        <taxon>Nitrosopumilales</taxon>
        <taxon>Nitrosopumilaceae</taxon>
        <taxon>Nitrosopumilus</taxon>
    </lineage>
</organism>
<dbReference type="PATRIC" id="fig|1229909.8.peg.1148"/>
<reference evidence="1 2" key="1">
    <citation type="journal article" date="2012" name="J. Bacteriol.">
        <title>Draft Genome Sequence of an Ammonia-Oxidizing Archaeon, "Candidatus Nitrosopumilus sediminis" AR2, from Svalbard in the Arctic Circle.</title>
        <authorList>
            <person name="Park S.J."/>
            <person name="Kim J.G."/>
            <person name="Jung M.Y."/>
            <person name="Kim S.J."/>
            <person name="Cha I.T."/>
            <person name="Ghai R."/>
            <person name="Martin-Cuadrado A.B."/>
            <person name="Rodriguez-Valera F."/>
            <person name="Rhee S.K."/>
        </authorList>
    </citation>
    <scope>NUCLEOTIDE SEQUENCE [LARGE SCALE GENOMIC DNA]</scope>
    <source>
        <strain evidence="1 2">AR2</strain>
    </source>
</reference>
<dbReference type="Proteomes" id="UP000006100">
    <property type="component" value="Chromosome"/>
</dbReference>
<dbReference type="AlphaFoldDB" id="K0BBK4"/>
<proteinExistence type="predicted"/>
<name>K0BBK4_9ARCH</name>
<gene>
    <name evidence="1" type="ORF">NSED_05250</name>
</gene>
<accession>K0BBK4</accession>
<dbReference type="GeneID" id="13696845"/>